<proteinExistence type="predicted"/>
<protein>
    <submittedName>
        <fullName evidence="2">Helix-turn-helix transcriptional regulator</fullName>
    </submittedName>
</protein>
<evidence type="ECO:0000313" key="3">
    <source>
        <dbReference type="Proteomes" id="UP001371305"/>
    </source>
</evidence>
<keyword evidence="3" id="KW-1185">Reference proteome</keyword>
<name>A0ABU9AT28_9BACT</name>
<comment type="caution">
    <text evidence="2">The sequence shown here is derived from an EMBL/GenBank/DDBJ whole genome shotgun (WGS) entry which is preliminary data.</text>
</comment>
<dbReference type="Proteomes" id="UP001371305">
    <property type="component" value="Unassembled WGS sequence"/>
</dbReference>
<evidence type="ECO:0000259" key="1">
    <source>
        <dbReference type="PROSITE" id="PS50943"/>
    </source>
</evidence>
<dbReference type="InterPro" id="IPR010982">
    <property type="entry name" value="Lambda_DNA-bd_dom_sf"/>
</dbReference>
<feature type="domain" description="HTH cro/C1-type" evidence="1">
    <location>
        <begin position="24"/>
        <end position="73"/>
    </location>
</feature>
<gene>
    <name evidence="2" type="ORF">WKV53_08460</name>
</gene>
<dbReference type="RefSeq" id="WP_341404133.1">
    <property type="nucleotide sequence ID" value="NZ_JBBUKT010000003.1"/>
</dbReference>
<organism evidence="2 3">
    <name type="scientific">Luteolibacter soli</name>
    <dbReference type="NCBI Taxonomy" id="3135280"/>
    <lineage>
        <taxon>Bacteria</taxon>
        <taxon>Pseudomonadati</taxon>
        <taxon>Verrucomicrobiota</taxon>
        <taxon>Verrucomicrobiia</taxon>
        <taxon>Verrucomicrobiales</taxon>
        <taxon>Verrucomicrobiaceae</taxon>
        <taxon>Luteolibacter</taxon>
    </lineage>
</organism>
<dbReference type="InterPro" id="IPR001387">
    <property type="entry name" value="Cro/C1-type_HTH"/>
</dbReference>
<dbReference type="SMART" id="SM00530">
    <property type="entry name" value="HTH_XRE"/>
    <property type="match status" value="1"/>
</dbReference>
<sequence>MPKASSSNVIAALRYHIHGALKQENRKLTQSDFARLIGRTAATIKSIESGRLALSDDLAKRISQVTGVSLPWLLKGDSSQPIRARDGKPYALAHLERAQFELRDRKEGKAPFGIKRAVIATQGETVADLVRELSKRFARHPDGEFRMWKLQQAVKRVDEEFAALP</sequence>
<accession>A0ABU9AT28</accession>
<dbReference type="PROSITE" id="PS50943">
    <property type="entry name" value="HTH_CROC1"/>
    <property type="match status" value="1"/>
</dbReference>
<dbReference type="Pfam" id="PF01381">
    <property type="entry name" value="HTH_3"/>
    <property type="match status" value="1"/>
</dbReference>
<dbReference type="CDD" id="cd00093">
    <property type="entry name" value="HTH_XRE"/>
    <property type="match status" value="1"/>
</dbReference>
<evidence type="ECO:0000313" key="2">
    <source>
        <dbReference type="EMBL" id="MEK7950525.1"/>
    </source>
</evidence>
<dbReference type="Gene3D" id="1.10.260.40">
    <property type="entry name" value="lambda repressor-like DNA-binding domains"/>
    <property type="match status" value="1"/>
</dbReference>
<reference evidence="2 3" key="1">
    <citation type="submission" date="2024-04" db="EMBL/GenBank/DDBJ databases">
        <title>Luteolibacter sp. isolated from soil.</title>
        <authorList>
            <person name="An J."/>
        </authorList>
    </citation>
    <scope>NUCLEOTIDE SEQUENCE [LARGE SCALE GENOMIC DNA]</scope>
    <source>
        <strain evidence="2 3">Y139</strain>
    </source>
</reference>
<dbReference type="SUPFAM" id="SSF47413">
    <property type="entry name" value="lambda repressor-like DNA-binding domains"/>
    <property type="match status" value="1"/>
</dbReference>
<dbReference type="EMBL" id="JBBUKT010000003">
    <property type="protein sequence ID" value="MEK7950525.1"/>
    <property type="molecule type" value="Genomic_DNA"/>
</dbReference>